<name>X0XVJ4_9ZZZZ</name>
<evidence type="ECO:0000313" key="1">
    <source>
        <dbReference type="EMBL" id="GAG28816.1"/>
    </source>
</evidence>
<evidence type="ECO:0008006" key="2">
    <source>
        <dbReference type="Google" id="ProtNLM"/>
    </source>
</evidence>
<dbReference type="EMBL" id="BARS01047639">
    <property type="protein sequence ID" value="GAG28816.1"/>
    <property type="molecule type" value="Genomic_DNA"/>
</dbReference>
<protein>
    <recommendedName>
        <fullName evidence="2">Transposase IS701-like DDE domain-containing protein</fullName>
    </recommendedName>
</protein>
<dbReference type="AlphaFoldDB" id="X0XVJ4"/>
<organism evidence="1">
    <name type="scientific">marine sediment metagenome</name>
    <dbReference type="NCBI Taxonomy" id="412755"/>
    <lineage>
        <taxon>unclassified sequences</taxon>
        <taxon>metagenomes</taxon>
        <taxon>ecological metagenomes</taxon>
    </lineage>
</organism>
<gene>
    <name evidence="1" type="ORF">S01H1_71538</name>
</gene>
<reference evidence="1" key="1">
    <citation type="journal article" date="2014" name="Front. Microbiol.">
        <title>High frequency of phylogenetically diverse reductive dehalogenase-homologous genes in deep subseafloor sedimentary metagenomes.</title>
        <authorList>
            <person name="Kawai M."/>
            <person name="Futagami T."/>
            <person name="Toyoda A."/>
            <person name="Takaki Y."/>
            <person name="Nishi S."/>
            <person name="Hori S."/>
            <person name="Arai W."/>
            <person name="Tsubouchi T."/>
            <person name="Morono Y."/>
            <person name="Uchiyama I."/>
            <person name="Ito T."/>
            <person name="Fujiyama A."/>
            <person name="Inagaki F."/>
            <person name="Takami H."/>
        </authorList>
    </citation>
    <scope>NUCLEOTIDE SEQUENCE</scope>
    <source>
        <strain evidence="1">Expedition CK06-06</strain>
    </source>
</reference>
<dbReference type="InterPro" id="IPR006783">
    <property type="entry name" value="Transposase_ISC1217"/>
</dbReference>
<proteinExistence type="predicted"/>
<sequence length="204" mass="23314">MIKQVRRWLPNHPIVLVGDGAYAAVKFALCCIGLPTPVSLVSRLRLDACLYDFPPPEQPGKRGPKPKKGDKQPSLLERIKDQSTEWIPITIDWYEGIKYDLEIFSGISLWYTPGFNPVPIKWVVVRDPAGKLRTEAFFSTDLEASEEQILTWFVLRWNIEVTFEELRAHLGVETQRQWSDLAITRTTPALFGMFSIVVLMALEL</sequence>
<dbReference type="Pfam" id="PF04693">
    <property type="entry name" value="DDE_Tnp_2"/>
    <property type="match status" value="1"/>
</dbReference>
<feature type="non-terminal residue" evidence="1">
    <location>
        <position position="204"/>
    </location>
</feature>
<comment type="caution">
    <text evidence="1">The sequence shown here is derived from an EMBL/GenBank/DDBJ whole genome shotgun (WGS) entry which is preliminary data.</text>
</comment>
<accession>X0XVJ4</accession>